<dbReference type="Proteomes" id="UP001055439">
    <property type="component" value="Chromosome 4"/>
</dbReference>
<protein>
    <recommendedName>
        <fullName evidence="4">Membrane-associated kinase regulator 2</fullName>
    </recommendedName>
</protein>
<feature type="compositionally biased region" description="Low complexity" evidence="1">
    <location>
        <begin position="162"/>
        <end position="175"/>
    </location>
</feature>
<evidence type="ECO:0000256" key="1">
    <source>
        <dbReference type="SAM" id="MobiDB-lite"/>
    </source>
</evidence>
<evidence type="ECO:0008006" key="4">
    <source>
        <dbReference type="Google" id="ProtNLM"/>
    </source>
</evidence>
<evidence type="ECO:0000313" key="3">
    <source>
        <dbReference type="Proteomes" id="UP001055439"/>
    </source>
</evidence>
<feature type="region of interest" description="Disordered" evidence="1">
    <location>
        <begin position="154"/>
        <end position="176"/>
    </location>
</feature>
<dbReference type="PANTHER" id="PTHR33929:SF7">
    <property type="entry name" value="OS05G0584400 PROTEIN"/>
    <property type="match status" value="1"/>
</dbReference>
<sequence>MELLRLLTHGKPGGGGAVTTITTNVRDQDFNDGVPGGGDDDGPFFDIEFAVPLRGDEVLRREKRRFSSNAGKAAEEGFGLTASPDGGSLRRDPVPSILTSDGLFFELVPLGPSSSRDFDVSELPKSSKPQAPAFLLKSAARFRVFKLGFHRRSKSTSSELNPGASPATSSASPKPQHQNKFFVKFKVEEVSLGSLFTRNNSWRSSSSGRSVRHYADDDLPASGERKLPRDVLRRCLSKIKPLYIRISRRYGEKLRFSGPRSSGGAGKVRPAWEGGEVGGGGDQLKEPASAASSFRGSLKPQDVNLAAGRKVAYRSLRKSRSASAAVASVRSPTLAPERRDDSLLEQQDGIQSAIAHCKRFGVAADAIKERSRRGEIGGSNRQQSLIISVWILIGTDVEIKMHSEGSNSDVRLAEFFRICLCWERELKELL</sequence>
<organism evidence="2 3">
    <name type="scientific">Musa troglodytarum</name>
    <name type="common">fe'i banana</name>
    <dbReference type="NCBI Taxonomy" id="320322"/>
    <lineage>
        <taxon>Eukaryota</taxon>
        <taxon>Viridiplantae</taxon>
        <taxon>Streptophyta</taxon>
        <taxon>Embryophyta</taxon>
        <taxon>Tracheophyta</taxon>
        <taxon>Spermatophyta</taxon>
        <taxon>Magnoliopsida</taxon>
        <taxon>Liliopsida</taxon>
        <taxon>Zingiberales</taxon>
        <taxon>Musaceae</taxon>
        <taxon>Musa</taxon>
    </lineage>
</organism>
<name>A0A9E7FG13_9LILI</name>
<dbReference type="InterPro" id="IPR039619">
    <property type="entry name" value="MAKR2/5"/>
</dbReference>
<feature type="region of interest" description="Disordered" evidence="1">
    <location>
        <begin position="202"/>
        <end position="223"/>
    </location>
</feature>
<dbReference type="AlphaFoldDB" id="A0A9E7FG13"/>
<gene>
    <name evidence="2" type="ORF">MUK42_32090</name>
</gene>
<dbReference type="PANTHER" id="PTHR33929">
    <property type="entry name" value="MEMBRANE-ASSOCIATED KINASE REGULATOR 2-RELATED"/>
    <property type="match status" value="1"/>
</dbReference>
<evidence type="ECO:0000313" key="2">
    <source>
        <dbReference type="EMBL" id="URD94868.1"/>
    </source>
</evidence>
<keyword evidence="3" id="KW-1185">Reference proteome</keyword>
<dbReference type="EMBL" id="CP097506">
    <property type="protein sequence ID" value="URD94868.1"/>
    <property type="molecule type" value="Genomic_DNA"/>
</dbReference>
<reference evidence="2" key="1">
    <citation type="submission" date="2022-05" db="EMBL/GenBank/DDBJ databases">
        <title>The Musa troglodytarum L. genome provides insights into the mechanism of non-climacteric behaviour and enrichment of carotenoids.</title>
        <authorList>
            <person name="Wang J."/>
        </authorList>
    </citation>
    <scope>NUCLEOTIDE SEQUENCE</scope>
    <source>
        <tissue evidence="2">Leaf</tissue>
    </source>
</reference>
<dbReference type="GO" id="GO:0005886">
    <property type="term" value="C:plasma membrane"/>
    <property type="evidence" value="ECO:0007669"/>
    <property type="project" value="InterPro"/>
</dbReference>
<accession>A0A9E7FG13</accession>
<feature type="region of interest" description="Disordered" evidence="1">
    <location>
        <begin position="257"/>
        <end position="295"/>
    </location>
</feature>
<proteinExistence type="predicted"/>
<dbReference type="OrthoDB" id="767625at2759"/>